<keyword evidence="1" id="KW-1133">Transmembrane helix</keyword>
<dbReference type="AlphaFoldDB" id="A0A5C3QQL8"/>
<evidence type="ECO:0000256" key="1">
    <source>
        <dbReference type="SAM" id="Phobius"/>
    </source>
</evidence>
<name>A0A5C3QQL8_9AGAR</name>
<evidence type="ECO:0000313" key="3">
    <source>
        <dbReference type="Proteomes" id="UP000305067"/>
    </source>
</evidence>
<reference evidence="2 3" key="1">
    <citation type="journal article" date="2019" name="Nat. Ecol. Evol.">
        <title>Megaphylogeny resolves global patterns of mushroom evolution.</title>
        <authorList>
            <person name="Varga T."/>
            <person name="Krizsan K."/>
            <person name="Foldi C."/>
            <person name="Dima B."/>
            <person name="Sanchez-Garcia M."/>
            <person name="Sanchez-Ramirez S."/>
            <person name="Szollosi G.J."/>
            <person name="Szarkandi J.G."/>
            <person name="Papp V."/>
            <person name="Albert L."/>
            <person name="Andreopoulos W."/>
            <person name="Angelini C."/>
            <person name="Antonin V."/>
            <person name="Barry K.W."/>
            <person name="Bougher N.L."/>
            <person name="Buchanan P."/>
            <person name="Buyck B."/>
            <person name="Bense V."/>
            <person name="Catcheside P."/>
            <person name="Chovatia M."/>
            <person name="Cooper J."/>
            <person name="Damon W."/>
            <person name="Desjardin D."/>
            <person name="Finy P."/>
            <person name="Geml J."/>
            <person name="Haridas S."/>
            <person name="Hughes K."/>
            <person name="Justo A."/>
            <person name="Karasinski D."/>
            <person name="Kautmanova I."/>
            <person name="Kiss B."/>
            <person name="Kocsube S."/>
            <person name="Kotiranta H."/>
            <person name="LaButti K.M."/>
            <person name="Lechner B.E."/>
            <person name="Liimatainen K."/>
            <person name="Lipzen A."/>
            <person name="Lukacs Z."/>
            <person name="Mihaltcheva S."/>
            <person name="Morgado L.N."/>
            <person name="Niskanen T."/>
            <person name="Noordeloos M.E."/>
            <person name="Ohm R.A."/>
            <person name="Ortiz-Santana B."/>
            <person name="Ovrebo C."/>
            <person name="Racz N."/>
            <person name="Riley R."/>
            <person name="Savchenko A."/>
            <person name="Shiryaev A."/>
            <person name="Soop K."/>
            <person name="Spirin V."/>
            <person name="Szebenyi C."/>
            <person name="Tomsovsky M."/>
            <person name="Tulloss R.E."/>
            <person name="Uehling J."/>
            <person name="Grigoriev I.V."/>
            <person name="Vagvolgyi C."/>
            <person name="Papp T."/>
            <person name="Martin F.M."/>
            <person name="Miettinen O."/>
            <person name="Hibbett D.S."/>
            <person name="Nagy L.G."/>
        </authorList>
    </citation>
    <scope>NUCLEOTIDE SEQUENCE [LARGE SCALE GENOMIC DNA]</scope>
    <source>
        <strain evidence="2 3">CBS 309.79</strain>
    </source>
</reference>
<keyword evidence="1" id="KW-0812">Transmembrane</keyword>
<keyword evidence="3" id="KW-1185">Reference proteome</keyword>
<dbReference type="Proteomes" id="UP000305067">
    <property type="component" value="Unassembled WGS sequence"/>
</dbReference>
<sequence>MRWFGFVGCGLALSDRVDFRFSFWFCLVHGSVLLYIYYQRLVVEGCTCIRTQCLICAHRNINGSLYAQRRLCFSSCNHGLGVRATVLLRCSCSPARATIR</sequence>
<organism evidence="2 3">
    <name type="scientific">Pterulicium gracile</name>
    <dbReference type="NCBI Taxonomy" id="1884261"/>
    <lineage>
        <taxon>Eukaryota</taxon>
        <taxon>Fungi</taxon>
        <taxon>Dikarya</taxon>
        <taxon>Basidiomycota</taxon>
        <taxon>Agaricomycotina</taxon>
        <taxon>Agaricomycetes</taxon>
        <taxon>Agaricomycetidae</taxon>
        <taxon>Agaricales</taxon>
        <taxon>Pleurotineae</taxon>
        <taxon>Pterulaceae</taxon>
        <taxon>Pterulicium</taxon>
    </lineage>
</organism>
<accession>A0A5C3QQL8</accession>
<proteinExistence type="predicted"/>
<feature type="transmembrane region" description="Helical" evidence="1">
    <location>
        <begin position="21"/>
        <end position="38"/>
    </location>
</feature>
<gene>
    <name evidence="2" type="ORF">BDV98DRAFT_350815</name>
</gene>
<keyword evidence="1" id="KW-0472">Membrane</keyword>
<protein>
    <submittedName>
        <fullName evidence="2">Uncharacterized protein</fullName>
    </submittedName>
</protein>
<dbReference type="EMBL" id="ML178819">
    <property type="protein sequence ID" value="TFL03857.1"/>
    <property type="molecule type" value="Genomic_DNA"/>
</dbReference>
<evidence type="ECO:0000313" key="2">
    <source>
        <dbReference type="EMBL" id="TFL03857.1"/>
    </source>
</evidence>